<evidence type="ECO:0000313" key="5">
    <source>
        <dbReference type="Proteomes" id="UP000319700"/>
    </source>
</evidence>
<dbReference type="InterPro" id="IPR009739">
    <property type="entry name" value="LprI-like_N"/>
</dbReference>
<feature type="chain" id="PRO_5021346243" evidence="2">
    <location>
        <begin position="23"/>
        <end position="121"/>
    </location>
</feature>
<keyword evidence="5" id="KW-1185">Reference proteome</keyword>
<reference evidence="4 5" key="1">
    <citation type="journal article" date="2019" name="Environ. Microbiol.">
        <title>Species interactions and distinct microbial communities in high Arctic permafrost affected cryosols are associated with the CH4 and CO2 gas fluxes.</title>
        <authorList>
            <person name="Altshuler I."/>
            <person name="Hamel J."/>
            <person name="Turney S."/>
            <person name="Magnuson E."/>
            <person name="Levesque R."/>
            <person name="Greer C."/>
            <person name="Whyte L.G."/>
        </authorList>
    </citation>
    <scope>NUCLEOTIDE SEQUENCE [LARGE SCALE GENOMIC DNA]</scope>
    <source>
        <strain evidence="4 5">42</strain>
    </source>
</reference>
<keyword evidence="1" id="KW-0175">Coiled coil</keyword>
<sequence length="121" mass="14425">MKNFYLCLLTLFLFSFSTNLFAQTQVEMNQTAIQNLAKADNELNQVYKKLVKKLNEKEKKLLITTQKNWIKFRDSKCEFEKEEYNGGSIQPLIYYTCLAQCTNDRTKELKSNLEDREKRYN</sequence>
<dbReference type="Proteomes" id="UP000319700">
    <property type="component" value="Unassembled WGS sequence"/>
</dbReference>
<evidence type="ECO:0000259" key="3">
    <source>
        <dbReference type="Pfam" id="PF07007"/>
    </source>
</evidence>
<feature type="signal peptide" evidence="2">
    <location>
        <begin position="1"/>
        <end position="22"/>
    </location>
</feature>
<feature type="domain" description="Lysozyme inhibitor LprI-like N-terminal" evidence="3">
    <location>
        <begin position="22"/>
        <end position="109"/>
    </location>
</feature>
<comment type="caution">
    <text evidence="4">The sequence shown here is derived from an EMBL/GenBank/DDBJ whole genome shotgun (WGS) entry which is preliminary data.</text>
</comment>
<dbReference type="Pfam" id="PF07007">
    <property type="entry name" value="LprI"/>
    <property type="match status" value="1"/>
</dbReference>
<evidence type="ECO:0000256" key="2">
    <source>
        <dbReference type="SAM" id="SignalP"/>
    </source>
</evidence>
<feature type="coiled-coil region" evidence="1">
    <location>
        <begin position="29"/>
        <end position="60"/>
    </location>
</feature>
<dbReference type="RefSeq" id="WP_140506232.1">
    <property type="nucleotide sequence ID" value="NZ_RCZH01000005.1"/>
</dbReference>
<dbReference type="EMBL" id="RCZH01000005">
    <property type="protein sequence ID" value="TPG41710.1"/>
    <property type="molecule type" value="Genomic_DNA"/>
</dbReference>
<proteinExistence type="predicted"/>
<protein>
    <submittedName>
        <fullName evidence="4">DUF1311 domain-containing protein</fullName>
    </submittedName>
</protein>
<keyword evidence="2" id="KW-0732">Signal</keyword>
<evidence type="ECO:0000313" key="4">
    <source>
        <dbReference type="EMBL" id="TPG41710.1"/>
    </source>
</evidence>
<dbReference type="OrthoDB" id="7340239at2"/>
<organism evidence="4 5">
    <name type="scientific">Flavobacterium pectinovorum</name>
    <dbReference type="NCBI Taxonomy" id="29533"/>
    <lineage>
        <taxon>Bacteria</taxon>
        <taxon>Pseudomonadati</taxon>
        <taxon>Bacteroidota</taxon>
        <taxon>Flavobacteriia</taxon>
        <taxon>Flavobacteriales</taxon>
        <taxon>Flavobacteriaceae</taxon>
        <taxon>Flavobacterium</taxon>
    </lineage>
</organism>
<dbReference type="PANTHER" id="PTHR39176:SF1">
    <property type="entry name" value="PERIPLASMIC PROTEIN"/>
    <property type="match status" value="1"/>
</dbReference>
<dbReference type="AlphaFoldDB" id="A0A502EYP4"/>
<evidence type="ECO:0000256" key="1">
    <source>
        <dbReference type="SAM" id="Coils"/>
    </source>
</evidence>
<gene>
    <name evidence="4" type="ORF">EAH81_09525</name>
</gene>
<dbReference type="PANTHER" id="PTHR39176">
    <property type="entry name" value="PERIPLASMIC PROTEIN-RELATED"/>
    <property type="match status" value="1"/>
</dbReference>
<accession>A0A502EYP4</accession>
<dbReference type="Gene3D" id="1.20.1270.180">
    <property type="match status" value="1"/>
</dbReference>
<name>A0A502EYP4_9FLAO</name>